<keyword evidence="2" id="KW-1185">Reference proteome</keyword>
<protein>
    <submittedName>
        <fullName evidence="1">Putative secreted protein</fullName>
    </submittedName>
</protein>
<name>A0A098C1F2_9BACT</name>
<dbReference type="HOGENOM" id="CLU_2701651_0_0_10"/>
<dbReference type="PROSITE" id="PS51257">
    <property type="entry name" value="PROKAR_LIPOPROTEIN"/>
    <property type="match status" value="1"/>
</dbReference>
<dbReference type="KEGG" id="pbt:ING2E5B_2011"/>
<dbReference type="Proteomes" id="UP000032417">
    <property type="component" value="Chromosome 1"/>
</dbReference>
<dbReference type="AlphaFoldDB" id="A0A098C1F2"/>
<evidence type="ECO:0000313" key="1">
    <source>
        <dbReference type="EMBL" id="CEA16740.1"/>
    </source>
</evidence>
<sequence length="73" mass="8582">MKSSKTLLSLISMFFLSSCQPYEMNDFRFEIDQAEEEQQEEAKKGGYKITIEEWEEIGDTTTVVVYPDEQLIY</sequence>
<dbReference type="EMBL" id="LN515532">
    <property type="protein sequence ID" value="CEA16740.1"/>
    <property type="molecule type" value="Genomic_DNA"/>
</dbReference>
<gene>
    <name evidence="1" type="ORF">ING2E5B_2011</name>
</gene>
<proteinExistence type="predicted"/>
<evidence type="ECO:0000313" key="2">
    <source>
        <dbReference type="Proteomes" id="UP000032417"/>
    </source>
</evidence>
<accession>A0A098C1F2</accession>
<reference evidence="1 2" key="1">
    <citation type="submission" date="2014-08" db="EMBL/GenBank/DDBJ databases">
        <authorList>
            <person name="Wibberg D."/>
        </authorList>
    </citation>
    <scope>NUCLEOTIDE SEQUENCE [LARGE SCALE GENOMIC DNA]</scope>
    <source>
        <strain evidence="2">ING2-E5B</strain>
    </source>
</reference>
<organism evidence="1 2">
    <name type="scientific">Fermentimonas caenicola</name>
    <dbReference type="NCBI Taxonomy" id="1562970"/>
    <lineage>
        <taxon>Bacteria</taxon>
        <taxon>Pseudomonadati</taxon>
        <taxon>Bacteroidota</taxon>
        <taxon>Bacteroidia</taxon>
        <taxon>Bacteroidales</taxon>
        <taxon>Dysgonomonadaceae</taxon>
        <taxon>Fermentimonas</taxon>
    </lineage>
</organism>